<dbReference type="Proteomes" id="UP000220006">
    <property type="component" value="Unassembled WGS sequence"/>
</dbReference>
<dbReference type="Gene3D" id="2.60.120.260">
    <property type="entry name" value="Galactose-binding domain-like"/>
    <property type="match status" value="1"/>
</dbReference>
<reference evidence="2 3" key="1">
    <citation type="submission" date="2017-09" db="EMBL/GenBank/DDBJ databases">
        <title>Large-scale bioinformatics analysis of Bacillus genomes uncovers conserved roles of natural products in bacterial physiology.</title>
        <authorList>
            <consortium name="Agbiome Team Llc"/>
            <person name="Bleich R.M."/>
            <person name="Grubbs K.J."/>
            <person name="Santa Maria K.C."/>
            <person name="Allen S.E."/>
            <person name="Farag S."/>
            <person name="Shank E.A."/>
            <person name="Bowers A."/>
        </authorList>
    </citation>
    <scope>NUCLEOTIDE SEQUENCE [LARGE SCALE GENOMIC DNA]</scope>
    <source>
        <strain evidence="2 3">AFS096845</strain>
    </source>
</reference>
<dbReference type="InterPro" id="IPR008979">
    <property type="entry name" value="Galactose-bd-like_sf"/>
</dbReference>
<gene>
    <name evidence="2" type="ORF">COM96_12635</name>
</gene>
<dbReference type="Pfam" id="PF00754">
    <property type="entry name" value="F5_F8_type_C"/>
    <property type="match status" value="1"/>
</dbReference>
<evidence type="ECO:0000313" key="2">
    <source>
        <dbReference type="EMBL" id="PEC21730.1"/>
    </source>
</evidence>
<evidence type="ECO:0000259" key="1">
    <source>
        <dbReference type="PROSITE" id="PS50022"/>
    </source>
</evidence>
<sequence>MIGEKIKMYMKKLLSLSLSTAIVVSVILPIGSNSSSTKVSAAGSSFVNIAKDKVEIGNDAIKRVIDVSDSKLKTKIVSNKRIGKDLVPEGGSEDFAIHLVSEKQTPEEPLKETNARTSDAHKPKIQLDRTNWTATVNDSVGKAKDGATMLDGDNNTYVDFSDGNKAWPYEVVIDLKEEKTIGSFGYQKRPGFQDQAYGINGTIGKYEIKVSSDGKNWADAGTGEFSSKDFNLHKVENLYNVGDMVYGNLTGAKTARYVKIVQVSGALTNDISFTGAEIYLFEDTARQDNKDPGDTSKRMD</sequence>
<dbReference type="AlphaFoldDB" id="A0A2A7HXU1"/>
<dbReference type="PROSITE" id="PS50022">
    <property type="entry name" value="FA58C_3"/>
    <property type="match status" value="1"/>
</dbReference>
<accession>A0A2A7HXU1</accession>
<dbReference type="SUPFAM" id="SSF49785">
    <property type="entry name" value="Galactose-binding domain-like"/>
    <property type="match status" value="1"/>
</dbReference>
<dbReference type="InterPro" id="IPR000421">
    <property type="entry name" value="FA58C"/>
</dbReference>
<feature type="domain" description="F5/8 type C" evidence="1">
    <location>
        <begin position="120"/>
        <end position="283"/>
    </location>
</feature>
<name>A0A2A7HXU1_BACCE</name>
<evidence type="ECO:0000313" key="3">
    <source>
        <dbReference type="Proteomes" id="UP000220006"/>
    </source>
</evidence>
<organism evidence="2 3">
    <name type="scientific">Bacillus cereus</name>
    <dbReference type="NCBI Taxonomy" id="1396"/>
    <lineage>
        <taxon>Bacteria</taxon>
        <taxon>Bacillati</taxon>
        <taxon>Bacillota</taxon>
        <taxon>Bacilli</taxon>
        <taxon>Bacillales</taxon>
        <taxon>Bacillaceae</taxon>
        <taxon>Bacillus</taxon>
        <taxon>Bacillus cereus group</taxon>
    </lineage>
</organism>
<comment type="caution">
    <text evidence="2">The sequence shown here is derived from an EMBL/GenBank/DDBJ whole genome shotgun (WGS) entry which is preliminary data.</text>
</comment>
<protein>
    <recommendedName>
        <fullName evidence="1">F5/8 type C domain-containing protein</fullName>
    </recommendedName>
</protein>
<proteinExistence type="predicted"/>
<dbReference type="EMBL" id="NVLK01000025">
    <property type="protein sequence ID" value="PEC21730.1"/>
    <property type="molecule type" value="Genomic_DNA"/>
</dbReference>